<accession>T1FAF2</accession>
<reference evidence="2" key="3">
    <citation type="submission" date="2015-06" db="UniProtKB">
        <authorList>
            <consortium name="EnsemblMetazoa"/>
        </authorList>
    </citation>
    <scope>IDENTIFICATION</scope>
</reference>
<dbReference type="EMBL" id="AMQM01005642">
    <property type="status" value="NOT_ANNOTATED_CDS"/>
    <property type="molecule type" value="Genomic_DNA"/>
</dbReference>
<dbReference type="AlphaFoldDB" id="T1FAF2"/>
<dbReference type="InParanoid" id="T1FAF2"/>
<dbReference type="KEGG" id="hro:HELRODRAFT_176351"/>
<gene>
    <name evidence="2" type="primary">20205801</name>
    <name evidence="1" type="ORF">HELRODRAFT_176351</name>
</gene>
<evidence type="ECO:0000313" key="3">
    <source>
        <dbReference type="Proteomes" id="UP000015101"/>
    </source>
</evidence>
<name>T1FAF2_HELRO</name>
<evidence type="ECO:0000313" key="1">
    <source>
        <dbReference type="EMBL" id="ESO00043.1"/>
    </source>
</evidence>
<reference evidence="1 3" key="2">
    <citation type="journal article" date="2013" name="Nature">
        <title>Insights into bilaterian evolution from three spiralian genomes.</title>
        <authorList>
            <person name="Simakov O."/>
            <person name="Marletaz F."/>
            <person name="Cho S.J."/>
            <person name="Edsinger-Gonzales E."/>
            <person name="Havlak P."/>
            <person name="Hellsten U."/>
            <person name="Kuo D.H."/>
            <person name="Larsson T."/>
            <person name="Lv J."/>
            <person name="Arendt D."/>
            <person name="Savage R."/>
            <person name="Osoegawa K."/>
            <person name="de Jong P."/>
            <person name="Grimwood J."/>
            <person name="Chapman J.A."/>
            <person name="Shapiro H."/>
            <person name="Aerts A."/>
            <person name="Otillar R.P."/>
            <person name="Terry A.Y."/>
            <person name="Boore J.L."/>
            <person name="Grigoriev I.V."/>
            <person name="Lindberg D.R."/>
            <person name="Seaver E.C."/>
            <person name="Weisblat D.A."/>
            <person name="Putnam N.H."/>
            <person name="Rokhsar D.S."/>
        </authorList>
    </citation>
    <scope>NUCLEOTIDE SEQUENCE</scope>
</reference>
<sequence length="156" mass="18429">MQSVTIFNFLWNRLPYSWAGVFQTHAEYFNSGWWGIEKWRVACSSCLNGSSKSEKSLSSIYNNNINNYNGQHQQLDISVKTFLYANETIVEDNAELRHSKDIHPNKHYPRGLKCMNTLKEEKLTKQRSRLVYYPPDQQKRKSEVTYKAKNIWSKEK</sequence>
<reference evidence="3" key="1">
    <citation type="submission" date="2012-12" db="EMBL/GenBank/DDBJ databases">
        <authorList>
            <person name="Hellsten U."/>
            <person name="Grimwood J."/>
            <person name="Chapman J.A."/>
            <person name="Shapiro H."/>
            <person name="Aerts A."/>
            <person name="Otillar R.P."/>
            <person name="Terry A.Y."/>
            <person name="Boore J.L."/>
            <person name="Simakov O."/>
            <person name="Marletaz F."/>
            <person name="Cho S.-J."/>
            <person name="Edsinger-Gonzales E."/>
            <person name="Havlak P."/>
            <person name="Kuo D.-H."/>
            <person name="Larsson T."/>
            <person name="Lv J."/>
            <person name="Arendt D."/>
            <person name="Savage R."/>
            <person name="Osoegawa K."/>
            <person name="de Jong P."/>
            <person name="Lindberg D.R."/>
            <person name="Seaver E.C."/>
            <person name="Weisblat D.A."/>
            <person name="Putnam N.H."/>
            <person name="Grigoriev I.V."/>
            <person name="Rokhsar D.S."/>
        </authorList>
    </citation>
    <scope>NUCLEOTIDE SEQUENCE</scope>
</reference>
<dbReference type="RefSeq" id="XP_009021817.1">
    <property type="nucleotide sequence ID" value="XM_009023569.1"/>
</dbReference>
<protein>
    <submittedName>
        <fullName evidence="1 2">Uncharacterized protein</fullName>
    </submittedName>
</protein>
<dbReference type="HOGENOM" id="CLU_1688661_0_0_1"/>
<dbReference type="GeneID" id="20205801"/>
<evidence type="ECO:0000313" key="2">
    <source>
        <dbReference type="EnsemblMetazoa" id="HelroP176351"/>
    </source>
</evidence>
<keyword evidence="3" id="KW-1185">Reference proteome</keyword>
<dbReference type="EnsemblMetazoa" id="HelroT176351">
    <property type="protein sequence ID" value="HelroP176351"/>
    <property type="gene ID" value="HelroG176351"/>
</dbReference>
<dbReference type="EMBL" id="KB097026">
    <property type="protein sequence ID" value="ESO00043.1"/>
    <property type="molecule type" value="Genomic_DNA"/>
</dbReference>
<dbReference type="CTD" id="20205801"/>
<proteinExistence type="predicted"/>
<organism evidence="2 3">
    <name type="scientific">Helobdella robusta</name>
    <name type="common">Californian leech</name>
    <dbReference type="NCBI Taxonomy" id="6412"/>
    <lineage>
        <taxon>Eukaryota</taxon>
        <taxon>Metazoa</taxon>
        <taxon>Spiralia</taxon>
        <taxon>Lophotrochozoa</taxon>
        <taxon>Annelida</taxon>
        <taxon>Clitellata</taxon>
        <taxon>Hirudinea</taxon>
        <taxon>Rhynchobdellida</taxon>
        <taxon>Glossiphoniidae</taxon>
        <taxon>Helobdella</taxon>
    </lineage>
</organism>
<dbReference type="Proteomes" id="UP000015101">
    <property type="component" value="Unassembled WGS sequence"/>
</dbReference>
<dbReference type="EMBL" id="AMQM01005641">
    <property type="status" value="NOT_ANNOTATED_CDS"/>
    <property type="molecule type" value="Genomic_DNA"/>
</dbReference>